<dbReference type="EMBL" id="CM056809">
    <property type="protein sequence ID" value="KAJ8648507.1"/>
    <property type="molecule type" value="Genomic_DNA"/>
</dbReference>
<organism evidence="1 2">
    <name type="scientific">Persea americana</name>
    <name type="common">Avocado</name>
    <dbReference type="NCBI Taxonomy" id="3435"/>
    <lineage>
        <taxon>Eukaryota</taxon>
        <taxon>Viridiplantae</taxon>
        <taxon>Streptophyta</taxon>
        <taxon>Embryophyta</taxon>
        <taxon>Tracheophyta</taxon>
        <taxon>Spermatophyta</taxon>
        <taxon>Magnoliopsida</taxon>
        <taxon>Magnoliidae</taxon>
        <taxon>Laurales</taxon>
        <taxon>Lauraceae</taxon>
        <taxon>Persea</taxon>
    </lineage>
</organism>
<proteinExistence type="predicted"/>
<protein>
    <submittedName>
        <fullName evidence="1">Uncharacterized protein</fullName>
    </submittedName>
</protein>
<name>A0ACC2MRW0_PERAE</name>
<gene>
    <name evidence="1" type="ORF">MRB53_001530</name>
</gene>
<evidence type="ECO:0000313" key="2">
    <source>
        <dbReference type="Proteomes" id="UP001234297"/>
    </source>
</evidence>
<sequence>MEAKPYPETVIEENGQHENHKINDHGWQTVTYPKRQRKSQPSKQSTDRDPVKSRLDSDRDRSSVFRSLEQHAEERIRLRSVHESEKAAAEAAARSKPSPAAAAASDDNGGDSDVEEAGDAGNKTEAKKPKQKKPKKPKISVAEAAARIDASDLSAFLIDISASYEDKQDIQLMRFADYFARAFSFVSASQFPWTKTMKESSVAKISDMPLSYISEPVYKTSVEWISRRSTEALGEFFLWSLDGILADLASQQSIAKSSKKSVQHVPSKAQVAMFVVLAMVLRQKPDVLISQLPKLRDDPKYQGQDKLPVYVWVICQACVGDLVVGMYSWVRNLLPVVSGKSCNPHSRDLVLQLVERILAAPKAKPILFNGVVRKGERLVPPTSLELLIQVTFPPPSSRIKATERFEAVYSTLKELSLAGSPGTKAIRQVSQQLLPITVKAMTANNPELSKEAASIFIWCLSQNTDCYKHWEKLHMENIEASVTVLQMLAGQWKELQIKLTHDNMKVTLKNLRQKNEQALAGGTNVDHETSFRDADKYCEIILGRLTRRSGCMKSGIIVLTLTIAAGAILMAPNMESWDWKNLHLMFSSSVLNIK</sequence>
<evidence type="ECO:0000313" key="1">
    <source>
        <dbReference type="EMBL" id="KAJ8648507.1"/>
    </source>
</evidence>
<keyword evidence="2" id="KW-1185">Reference proteome</keyword>
<comment type="caution">
    <text evidence="1">The sequence shown here is derived from an EMBL/GenBank/DDBJ whole genome shotgun (WGS) entry which is preliminary data.</text>
</comment>
<dbReference type="Proteomes" id="UP001234297">
    <property type="component" value="Chromosome 1"/>
</dbReference>
<accession>A0ACC2MRW0</accession>
<reference evidence="1 2" key="1">
    <citation type="journal article" date="2022" name="Hortic Res">
        <title>A haplotype resolved chromosomal level avocado genome allows analysis of novel avocado genes.</title>
        <authorList>
            <person name="Nath O."/>
            <person name="Fletcher S.J."/>
            <person name="Hayward A."/>
            <person name="Shaw L.M."/>
            <person name="Masouleh A.K."/>
            <person name="Furtado A."/>
            <person name="Henry R.J."/>
            <person name="Mitter N."/>
        </authorList>
    </citation>
    <scope>NUCLEOTIDE SEQUENCE [LARGE SCALE GENOMIC DNA]</scope>
    <source>
        <strain evidence="2">cv. Hass</strain>
    </source>
</reference>